<evidence type="ECO:0000259" key="14">
    <source>
        <dbReference type="Pfam" id="PF02096"/>
    </source>
</evidence>
<dbReference type="InterPro" id="IPR047196">
    <property type="entry name" value="YidC_ALB_C"/>
</dbReference>
<dbReference type="GO" id="GO:0032977">
    <property type="term" value="F:membrane insertase activity"/>
    <property type="evidence" value="ECO:0007669"/>
    <property type="project" value="InterPro"/>
</dbReference>
<evidence type="ECO:0000256" key="8">
    <source>
        <dbReference type="ARBA" id="ARBA00022989"/>
    </source>
</evidence>
<dbReference type="InterPro" id="IPR001708">
    <property type="entry name" value="YidC/ALB3/OXA1/COX18"/>
</dbReference>
<evidence type="ECO:0000259" key="15">
    <source>
        <dbReference type="Pfam" id="PF14849"/>
    </source>
</evidence>
<keyword evidence="7 13" id="KW-0653">Protein transport</keyword>
<proteinExistence type="inferred from homology"/>
<comment type="subunit">
    <text evidence="13">Interacts with the Sec translocase complex via SecD. Specifically interacts with transmembrane segments of nascent integral membrane proteins during membrane integration.</text>
</comment>
<evidence type="ECO:0000256" key="5">
    <source>
        <dbReference type="ARBA" id="ARBA00022475"/>
    </source>
</evidence>
<evidence type="ECO:0000256" key="4">
    <source>
        <dbReference type="ARBA" id="ARBA00022448"/>
    </source>
</evidence>
<dbReference type="Pfam" id="PF02096">
    <property type="entry name" value="60KD_IMP"/>
    <property type="match status" value="1"/>
</dbReference>
<comment type="caution">
    <text evidence="13">Lacks conserved residue(s) required for the propagation of feature annotation.</text>
</comment>
<dbReference type="HAMAP" id="MF_01810">
    <property type="entry name" value="YidC_type1"/>
    <property type="match status" value="1"/>
</dbReference>
<comment type="caution">
    <text evidence="16">The sequence shown here is derived from an EMBL/GenBank/DDBJ whole genome shotgun (WGS) entry which is preliminary data.</text>
</comment>
<protein>
    <recommendedName>
        <fullName evidence="3 13">Membrane protein insertase YidC</fullName>
    </recommendedName>
    <alternativeName>
        <fullName evidence="12 13">Foldase YidC</fullName>
    </alternativeName>
    <alternativeName>
        <fullName evidence="11 13">Membrane integrase YidC</fullName>
    </alternativeName>
    <alternativeName>
        <fullName evidence="13">Membrane protein YidC</fullName>
    </alternativeName>
</protein>
<feature type="domain" description="Membrane insertase YidC N-terminal" evidence="15">
    <location>
        <begin position="65"/>
        <end position="347"/>
    </location>
</feature>
<evidence type="ECO:0000256" key="7">
    <source>
        <dbReference type="ARBA" id="ARBA00022927"/>
    </source>
</evidence>
<keyword evidence="17" id="KW-1185">Reference proteome</keyword>
<dbReference type="PRINTS" id="PR01900">
    <property type="entry name" value="YIDCPROTEIN"/>
</dbReference>
<gene>
    <name evidence="13" type="primary">yidC</name>
    <name evidence="16" type="ORF">CRV10_03495</name>
</gene>
<evidence type="ECO:0000256" key="12">
    <source>
        <dbReference type="ARBA" id="ARBA00033342"/>
    </source>
</evidence>
<dbReference type="InterPro" id="IPR028053">
    <property type="entry name" value="Membr_insert_YidC_N"/>
</dbReference>
<dbReference type="InterPro" id="IPR038221">
    <property type="entry name" value="YidC_periplasmic_sf"/>
</dbReference>
<evidence type="ECO:0000256" key="9">
    <source>
        <dbReference type="ARBA" id="ARBA00023136"/>
    </source>
</evidence>
<dbReference type="GO" id="GO:0005886">
    <property type="term" value="C:plasma membrane"/>
    <property type="evidence" value="ECO:0007669"/>
    <property type="project" value="UniProtKB-SubCell"/>
</dbReference>
<dbReference type="GO" id="GO:0051205">
    <property type="term" value="P:protein insertion into membrane"/>
    <property type="evidence" value="ECO:0007669"/>
    <property type="project" value="TreeGrafter"/>
</dbReference>
<evidence type="ECO:0000256" key="13">
    <source>
        <dbReference type="HAMAP-Rule" id="MF_01810"/>
    </source>
</evidence>
<dbReference type="PRINTS" id="PR00701">
    <property type="entry name" value="60KDINNERMP"/>
</dbReference>
<keyword evidence="4 13" id="KW-0813">Transport</keyword>
<dbReference type="Pfam" id="PF14849">
    <property type="entry name" value="YidC_periplas"/>
    <property type="match status" value="1"/>
</dbReference>
<dbReference type="Proteomes" id="UP000296144">
    <property type="component" value="Unassembled WGS sequence"/>
</dbReference>
<dbReference type="NCBIfam" id="NF002352">
    <property type="entry name" value="PRK01318.1-3"/>
    <property type="match status" value="1"/>
</dbReference>
<evidence type="ECO:0000256" key="6">
    <source>
        <dbReference type="ARBA" id="ARBA00022692"/>
    </source>
</evidence>
<dbReference type="NCBIfam" id="TIGR03593">
    <property type="entry name" value="yidC_nterm"/>
    <property type="match status" value="1"/>
</dbReference>
<accession>A0A2P5SVD6</accession>
<dbReference type="AlphaFoldDB" id="A0A2P5SVD6"/>
<dbReference type="CDD" id="cd20070">
    <property type="entry name" value="5TM_YidC_Alb3"/>
    <property type="match status" value="1"/>
</dbReference>
<feature type="domain" description="Membrane insertase YidC/Oxa/ALB C-terminal" evidence="14">
    <location>
        <begin position="358"/>
        <end position="537"/>
    </location>
</feature>
<feature type="transmembrane region" description="Helical" evidence="13">
    <location>
        <begin position="498"/>
        <end position="523"/>
    </location>
</feature>
<keyword evidence="10 13" id="KW-0143">Chaperone</keyword>
<keyword evidence="5 13" id="KW-1003">Cell membrane</keyword>
<dbReference type="GO" id="GO:0015031">
    <property type="term" value="P:protein transport"/>
    <property type="evidence" value="ECO:0007669"/>
    <property type="project" value="UniProtKB-KW"/>
</dbReference>
<keyword evidence="8 13" id="KW-1133">Transmembrane helix</keyword>
<name>A0A2P5SVD6_9GAMM</name>
<dbReference type="RefSeq" id="WP_136130452.1">
    <property type="nucleotide sequence ID" value="NZ_PDKU01000006.1"/>
</dbReference>
<evidence type="ECO:0000256" key="11">
    <source>
        <dbReference type="ARBA" id="ARBA00033245"/>
    </source>
</evidence>
<evidence type="ECO:0000313" key="16">
    <source>
        <dbReference type="EMBL" id="PPI86288.1"/>
    </source>
</evidence>
<evidence type="ECO:0000256" key="1">
    <source>
        <dbReference type="ARBA" id="ARBA00004429"/>
    </source>
</evidence>
<dbReference type="EMBL" id="PDKU01000006">
    <property type="protein sequence ID" value="PPI86288.1"/>
    <property type="molecule type" value="Genomic_DNA"/>
</dbReference>
<feature type="transmembrane region" description="Helical" evidence="13">
    <location>
        <begin position="358"/>
        <end position="377"/>
    </location>
</feature>
<comment type="subcellular location">
    <subcellularLocation>
        <location evidence="1">Cell inner membrane</location>
        <topology evidence="1">Multi-pass membrane protein</topology>
    </subcellularLocation>
    <subcellularLocation>
        <location evidence="13">Cell membrane</location>
        <topology evidence="13">Multi-pass membrane protein</topology>
    </subcellularLocation>
</comment>
<organism evidence="16 17">
    <name type="scientific">Candidatus Pantoea edessiphila</name>
    <dbReference type="NCBI Taxonomy" id="2044610"/>
    <lineage>
        <taxon>Bacteria</taxon>
        <taxon>Pseudomonadati</taxon>
        <taxon>Pseudomonadota</taxon>
        <taxon>Gammaproteobacteria</taxon>
        <taxon>Enterobacterales</taxon>
        <taxon>Erwiniaceae</taxon>
        <taxon>Pantoea</taxon>
    </lineage>
</organism>
<dbReference type="NCBIfam" id="NF002351">
    <property type="entry name" value="PRK01318.1-1"/>
    <property type="match status" value="1"/>
</dbReference>
<keyword evidence="6 13" id="KW-0812">Transmembrane</keyword>
<dbReference type="InterPro" id="IPR019998">
    <property type="entry name" value="Membr_insert_YidC"/>
</dbReference>
<dbReference type="CDD" id="cd19961">
    <property type="entry name" value="EcYidC-like_peri"/>
    <property type="match status" value="1"/>
</dbReference>
<dbReference type="PANTHER" id="PTHR12428:SF65">
    <property type="entry name" value="CYTOCHROME C OXIDASE ASSEMBLY PROTEIN COX18, MITOCHONDRIAL"/>
    <property type="match status" value="1"/>
</dbReference>
<dbReference type="OrthoDB" id="9780552at2"/>
<dbReference type="InterPro" id="IPR028055">
    <property type="entry name" value="YidC/Oxa/ALB_C"/>
</dbReference>
<keyword evidence="9 13" id="KW-0472">Membrane</keyword>
<evidence type="ECO:0000256" key="10">
    <source>
        <dbReference type="ARBA" id="ARBA00023186"/>
    </source>
</evidence>
<comment type="similarity">
    <text evidence="2 13">Belongs to the OXA1/ALB3/YidC family. Type 1 subfamily.</text>
</comment>
<dbReference type="Gene3D" id="2.70.98.90">
    <property type="match status" value="1"/>
</dbReference>
<dbReference type="PANTHER" id="PTHR12428">
    <property type="entry name" value="OXA1"/>
    <property type="match status" value="1"/>
</dbReference>
<evidence type="ECO:0000256" key="2">
    <source>
        <dbReference type="ARBA" id="ARBA00010527"/>
    </source>
</evidence>
<dbReference type="NCBIfam" id="TIGR03592">
    <property type="entry name" value="yidC_oxa1_cterm"/>
    <property type="match status" value="1"/>
</dbReference>
<sequence>MDSQRNLFLIVFLVLFIILWQTWQTDHNLQLFNDQQINNENTSNNSKINIDEDKNILINKKDQNIFVKTDVLSLKISNYGGDIYQAELLAFPEKIGSHKPTKILETNKDFLYQIQTGLNGIDGPDNIDKQIRPMFITKKQYFKMSKDKNILEVSMSYKNKFGVIYDKIFTFKRGEYFINIRYKIHNFTKKYIRLSVFGQLKQTLELPKYKQANNNFALHTFRGAAYSTDDIKYKKYKFDNIVENENLNVKTKTGWIAMLQQYFVTALILNTTGNLNTIYTNNINNNTVAIGFQSEELVIPPGTTKDIASTVWLGPELQDKMALVAPNLDLTVDYGWLWFIAKPLFKLLKFIYSFVNNWGFSIIIITFIVRGLMYPLTKAQYISMAKMRMIQPKIQIIRERFDNDKQKMGQAMMNLYKEEKVNPLGGCLPILIQMPIFLALYYMLSNSVELRQAPFIFWIHDLSTQDPYYVLPILMGGTMWFIQKMSPINVSDPLQQKVMMYMPIIFTIFFLWFPSGLVIYYIISNLVTILQQQMIYRSLKKYGIL</sequence>
<feature type="transmembrane region" description="Helical" evidence="13">
    <location>
        <begin position="421"/>
        <end position="444"/>
    </location>
</feature>
<comment type="function">
    <text evidence="13">Required for the insertion and/or proper folding and/or complex formation of integral membrane proteins into the membrane. Involved in integration of membrane proteins that insert both dependently and independently of the Sec translocase complex, as well as at least some lipoproteins. Aids folding of multispanning membrane proteins.</text>
</comment>
<evidence type="ECO:0000256" key="3">
    <source>
        <dbReference type="ARBA" id="ARBA00015325"/>
    </source>
</evidence>
<evidence type="ECO:0000313" key="17">
    <source>
        <dbReference type="Proteomes" id="UP000296144"/>
    </source>
</evidence>
<reference evidence="16 17" key="1">
    <citation type="journal article" date="2018" name="Genome Biol. Evol.">
        <title>Cladogenesis and Genomic Streamlining in Extracellular Endosymbionts of Tropical Stink Bugs.</title>
        <authorList>
            <person name="Otero-Bravo A."/>
            <person name="Goffredi S."/>
            <person name="Sabree Z.L."/>
        </authorList>
    </citation>
    <scope>NUCLEOTIDE SEQUENCE [LARGE SCALE GENOMIC DNA]</scope>
    <source>
        <strain evidence="16 17">SoEL</strain>
    </source>
</reference>